<name>A0AA49BSE5_9CAUD</name>
<evidence type="ECO:0000313" key="2">
    <source>
        <dbReference type="Proteomes" id="UP001202581"/>
    </source>
</evidence>
<organism evidence="1 2">
    <name type="scientific">Streptomyces phage Tomas</name>
    <dbReference type="NCBI Taxonomy" id="2914443"/>
    <lineage>
        <taxon>Viruses</taxon>
        <taxon>Duplodnaviria</taxon>
        <taxon>Heunggongvirae</taxon>
        <taxon>Uroviricota</taxon>
        <taxon>Caudoviricetes</taxon>
        <taxon>Stanwilliamsviridae</taxon>
        <taxon>Boydwoodruffvirinae</taxon>
        <taxon>Tomasvirus</taxon>
        <taxon>Tomasvirus tomas</taxon>
    </lineage>
</organism>
<reference evidence="1" key="1">
    <citation type="submission" date="2021-12" db="EMBL/GenBank/DDBJ databases">
        <authorList>
            <person name="Khadka S."/>
            <person name="Uribe D.A."/>
            <person name="Klipsch I.N."/>
            <person name="Rene S.R."/>
            <person name="Jimenez M.L."/>
            <person name="Saini B.K."/>
            <person name="Zugasti M."/>
            <person name="Bullon R.M."/>
            <person name="Sharp C.D."/>
            <person name="Kapinga K.O."/>
            <person name="Warner C.P."/>
            <person name="Sarinana J."/>
            <person name="Jimenez A."/>
            <person name="Layton S.R."/>
            <person name="Nayek S."/>
            <person name="Hughes L.E."/>
            <person name="Garlena R.A."/>
            <person name="Russell D.A."/>
            <person name="Jacobs-Sera D."/>
            <person name="Hatfull G.F."/>
        </authorList>
    </citation>
    <scope>NUCLEOTIDE SEQUENCE</scope>
</reference>
<keyword evidence="2" id="KW-1185">Reference proteome</keyword>
<proteinExistence type="predicted"/>
<dbReference type="KEGG" id="vg:77926969"/>
<evidence type="ECO:0000313" key="1">
    <source>
        <dbReference type="EMBL" id="UMO76394.1"/>
    </source>
</evidence>
<dbReference type="EMBL" id="OL829978">
    <property type="protein sequence ID" value="UMO76394.1"/>
    <property type="molecule type" value="Genomic_DNA"/>
</dbReference>
<gene>
    <name evidence="1" type="primary">251</name>
    <name evidence="1" type="ORF">SEA_TOMAS_251</name>
</gene>
<dbReference type="RefSeq" id="YP_010651333.1">
    <property type="nucleotide sequence ID" value="NC_070781.1"/>
</dbReference>
<accession>A0AA49BSE5</accession>
<dbReference type="GeneID" id="77926969"/>
<dbReference type="Proteomes" id="UP001202581">
    <property type="component" value="Segment"/>
</dbReference>
<protein>
    <submittedName>
        <fullName evidence="1">Uncharacterized protein</fullName>
    </submittedName>
</protein>
<sequence>MTFTLVVMTDYDEYEEIKNVENYYMKEGALHIICQDSDTRYSKRPIIIANHAFMRVFEGEK</sequence>